<keyword evidence="2" id="KW-0808">Transferase</keyword>
<organism evidence="2 3">
    <name type="scientific">Striga asiatica</name>
    <name type="common">Asiatic witchweed</name>
    <name type="synonym">Buchnera asiatica</name>
    <dbReference type="NCBI Taxonomy" id="4170"/>
    <lineage>
        <taxon>Eukaryota</taxon>
        <taxon>Viridiplantae</taxon>
        <taxon>Streptophyta</taxon>
        <taxon>Embryophyta</taxon>
        <taxon>Tracheophyta</taxon>
        <taxon>Spermatophyta</taxon>
        <taxon>Magnoliopsida</taxon>
        <taxon>eudicotyledons</taxon>
        <taxon>Gunneridae</taxon>
        <taxon>Pentapetalae</taxon>
        <taxon>asterids</taxon>
        <taxon>lamiids</taxon>
        <taxon>Lamiales</taxon>
        <taxon>Orobanchaceae</taxon>
        <taxon>Buchnereae</taxon>
        <taxon>Striga</taxon>
    </lineage>
</organism>
<feature type="region of interest" description="Disordered" evidence="1">
    <location>
        <begin position="49"/>
        <end position="68"/>
    </location>
</feature>
<feature type="compositionally biased region" description="Low complexity" evidence="1">
    <location>
        <begin position="50"/>
        <end position="66"/>
    </location>
</feature>
<proteinExistence type="predicted"/>
<name>A0A5A7PB09_STRAF</name>
<dbReference type="AlphaFoldDB" id="A0A5A7PB09"/>
<evidence type="ECO:0000313" key="2">
    <source>
        <dbReference type="EMBL" id="GER29784.1"/>
    </source>
</evidence>
<keyword evidence="3" id="KW-1185">Reference proteome</keyword>
<evidence type="ECO:0000256" key="1">
    <source>
        <dbReference type="SAM" id="MobiDB-lite"/>
    </source>
</evidence>
<evidence type="ECO:0000313" key="3">
    <source>
        <dbReference type="Proteomes" id="UP000325081"/>
    </source>
</evidence>
<accession>A0A5A7PB09</accession>
<reference evidence="3" key="1">
    <citation type="journal article" date="2019" name="Curr. Biol.">
        <title>Genome Sequence of Striga asiatica Provides Insight into the Evolution of Plant Parasitism.</title>
        <authorList>
            <person name="Yoshida S."/>
            <person name="Kim S."/>
            <person name="Wafula E.K."/>
            <person name="Tanskanen J."/>
            <person name="Kim Y.M."/>
            <person name="Honaas L."/>
            <person name="Yang Z."/>
            <person name="Spallek T."/>
            <person name="Conn C.E."/>
            <person name="Ichihashi Y."/>
            <person name="Cheong K."/>
            <person name="Cui S."/>
            <person name="Der J.P."/>
            <person name="Gundlach H."/>
            <person name="Jiao Y."/>
            <person name="Hori C."/>
            <person name="Ishida J.K."/>
            <person name="Kasahara H."/>
            <person name="Kiba T."/>
            <person name="Kim M.S."/>
            <person name="Koo N."/>
            <person name="Laohavisit A."/>
            <person name="Lee Y.H."/>
            <person name="Lumba S."/>
            <person name="McCourt P."/>
            <person name="Mortimer J.C."/>
            <person name="Mutuku J.M."/>
            <person name="Nomura T."/>
            <person name="Sasaki-Sekimoto Y."/>
            <person name="Seto Y."/>
            <person name="Wang Y."/>
            <person name="Wakatake T."/>
            <person name="Sakakibara H."/>
            <person name="Demura T."/>
            <person name="Yamaguchi S."/>
            <person name="Yoneyama K."/>
            <person name="Manabe R.I."/>
            <person name="Nelson D.C."/>
            <person name="Schulman A.H."/>
            <person name="Timko M.P."/>
            <person name="dePamphilis C.W."/>
            <person name="Choi D."/>
            <person name="Shirasu K."/>
        </authorList>
    </citation>
    <scope>NUCLEOTIDE SEQUENCE [LARGE SCALE GENOMIC DNA]</scope>
    <source>
        <strain evidence="3">cv. UVA1</strain>
    </source>
</reference>
<sequence>MLRNRVGSRKINLADHPFFAGKSQSLAGKFGAYGLQHDGTHRRRWEYPTRASRPAARRLPPSASSPMPLADQHTYLNKRFWGKWQQVHSKFELPPETFYLTDLVEFELDIGNLLCGPTPPPPPPPSTGFSKTLPKFQATDRHRLKHTRHVLRVPHGCHHFLRCHRRLATAAVFSPSPASRYSPAQYRPPRQLKSAIIARGNGLRQPPTATAAHLKGSGPLGRMVKMADRVFPFEPSDILWQKTVKTRLGEEEDEIDGVGKGDGLRHFRRRRLGLPLVMGLVVKENFLLAERCISLSEFHTADIESFCVLCRHDRDHGRAQSS</sequence>
<comment type="caution">
    <text evidence="2">The sequence shown here is derived from an EMBL/GenBank/DDBJ whole genome shotgun (WGS) entry which is preliminary data.</text>
</comment>
<dbReference type="EMBL" id="BKCP01004283">
    <property type="protein sequence ID" value="GER29784.1"/>
    <property type="molecule type" value="Genomic_DNA"/>
</dbReference>
<protein>
    <submittedName>
        <fullName evidence="2">Branched-chain amino acid aminotransferase</fullName>
    </submittedName>
</protein>
<gene>
    <name evidence="2" type="ORF">STAS_05683</name>
</gene>
<keyword evidence="2" id="KW-0032">Aminotransferase</keyword>
<dbReference type="Proteomes" id="UP000325081">
    <property type="component" value="Unassembled WGS sequence"/>
</dbReference>
<dbReference type="GO" id="GO:0008483">
    <property type="term" value="F:transaminase activity"/>
    <property type="evidence" value="ECO:0007669"/>
    <property type="project" value="UniProtKB-KW"/>
</dbReference>